<protein>
    <recommendedName>
        <fullName evidence="16">Morc S5 domain-containing protein</fullName>
    </recommendedName>
</protein>
<evidence type="ECO:0000256" key="10">
    <source>
        <dbReference type="ARBA" id="ARBA00022853"/>
    </source>
</evidence>
<dbReference type="PANTHER" id="PTHR23336">
    <property type="entry name" value="ZINC FINGER CW-TYPE COILED-COIL DOMAIN PROTEIN 3"/>
    <property type="match status" value="1"/>
</dbReference>
<evidence type="ECO:0000256" key="12">
    <source>
        <dbReference type="ARBA" id="ARBA00023158"/>
    </source>
</evidence>
<comment type="similarity">
    <text evidence="2">Belongs to the MORC ATPase protein family.</text>
</comment>
<keyword evidence="18" id="KW-1185">Reference proteome</keyword>
<evidence type="ECO:0000256" key="14">
    <source>
        <dbReference type="ARBA" id="ARBA00023242"/>
    </source>
</evidence>
<evidence type="ECO:0000256" key="15">
    <source>
        <dbReference type="SAM" id="MobiDB-lite"/>
    </source>
</evidence>
<organism evidence="17 18">
    <name type="scientific">Paspalum notatum var. saurae</name>
    <dbReference type="NCBI Taxonomy" id="547442"/>
    <lineage>
        <taxon>Eukaryota</taxon>
        <taxon>Viridiplantae</taxon>
        <taxon>Streptophyta</taxon>
        <taxon>Embryophyta</taxon>
        <taxon>Tracheophyta</taxon>
        <taxon>Spermatophyta</taxon>
        <taxon>Magnoliopsida</taxon>
        <taxon>Liliopsida</taxon>
        <taxon>Poales</taxon>
        <taxon>Poaceae</taxon>
        <taxon>PACMAD clade</taxon>
        <taxon>Panicoideae</taxon>
        <taxon>Andropogonodae</taxon>
        <taxon>Paspaleae</taxon>
        <taxon>Paspalinae</taxon>
        <taxon>Paspalum</taxon>
    </lineage>
</organism>
<sequence length="649" mass="71468">MDPSNFSRSLVSPPMVKTEAAEERGLLLPAAGGSCGRTREDPAAVIDLSSSDSDSDGEGAGGSGKGAWGDARGGSAGKRARVSAAVGVPPGFLEPIPPPPPVAPAAFTTKQFWKAGDYDGKPQGNGVPQSSVSGMDHVRVHPRFLHSNATSHKWALGALAELLDNSLDEVINGATCVNIDVLENDRDSNKEKSRMLLVEDDGGGMDPDKMRQCMSLGYSVKSKIASTIGQYGNGFKTSTMRLGADVLVFSRSRGKSSKRPTQSIGMLSYTFLRSTAKEDIIVPMIDYEYKNGWERIIRTTLDDWNTSIQTIIAWSPYSTEAELLEQFSSMKEQGTRIIIYNLWEDDQGDLELDFDADMHDVQLRGGNRDEKNIQMAEQFPNSKHYLTYRHSLRSYASILYLRLPTYFQMILRGKEIEHHNIVTDMMLKKEVTYRPVAPNGKPKDSNMVADVTIGFVKDAKHHIDVQGFNVYHKNRLIKVDSTGFAIVEKLGLDNKPGTACCGTALHDCVDQLRGEGAIDPRLDNAIHAGLIWRPCRRSSEDVVVGGGIQNDRNESSDVLDGDGLGVELEDGGRLVELKIVLAGRRGAIIFGLMEGCLGCAFKGVLEANFIEPAHDKQDFERTTLLARLEGRLIQMQKDYWNNQKRERIN</sequence>
<feature type="domain" description="Morc S5" evidence="16">
    <location>
        <begin position="390"/>
        <end position="478"/>
    </location>
</feature>
<feature type="compositionally biased region" description="Low complexity" evidence="15">
    <location>
        <begin position="43"/>
        <end position="52"/>
    </location>
</feature>
<evidence type="ECO:0000256" key="2">
    <source>
        <dbReference type="ARBA" id="ARBA00007845"/>
    </source>
</evidence>
<dbReference type="Gene3D" id="3.30.565.10">
    <property type="entry name" value="Histidine kinase-like ATPase, C-terminal domain"/>
    <property type="match status" value="1"/>
</dbReference>
<dbReference type="Pfam" id="PF13589">
    <property type="entry name" value="HATPase_c_3"/>
    <property type="match status" value="1"/>
</dbReference>
<dbReference type="Proteomes" id="UP001341281">
    <property type="component" value="Chromosome 07"/>
</dbReference>
<evidence type="ECO:0000313" key="18">
    <source>
        <dbReference type="Proteomes" id="UP001341281"/>
    </source>
</evidence>
<evidence type="ECO:0000256" key="8">
    <source>
        <dbReference type="ARBA" id="ARBA00022801"/>
    </source>
</evidence>
<dbReference type="FunFam" id="3.30.565.10:FF:000075">
    <property type="entry name" value="MORC family CW-type zinc finger protein 4"/>
    <property type="match status" value="1"/>
</dbReference>
<evidence type="ECO:0000256" key="7">
    <source>
        <dbReference type="ARBA" id="ARBA00022763"/>
    </source>
</evidence>
<dbReference type="GO" id="GO:0005634">
    <property type="term" value="C:nucleus"/>
    <property type="evidence" value="ECO:0007669"/>
    <property type="project" value="UniProtKB-SubCell"/>
</dbReference>
<reference evidence="17 18" key="1">
    <citation type="submission" date="2024-02" db="EMBL/GenBank/DDBJ databases">
        <title>High-quality chromosome-scale genome assembly of Pensacola bahiagrass (Paspalum notatum Flugge var. saurae).</title>
        <authorList>
            <person name="Vega J.M."/>
            <person name="Podio M."/>
            <person name="Orjuela J."/>
            <person name="Siena L.A."/>
            <person name="Pessino S.C."/>
            <person name="Combes M.C."/>
            <person name="Mariac C."/>
            <person name="Albertini E."/>
            <person name="Pupilli F."/>
            <person name="Ortiz J.P.A."/>
            <person name="Leblanc O."/>
        </authorList>
    </citation>
    <scope>NUCLEOTIDE SEQUENCE [LARGE SCALE GENOMIC DNA]</scope>
    <source>
        <strain evidence="17">R1</strain>
        <tissue evidence="17">Leaf</tissue>
    </source>
</reference>
<keyword evidence="5" id="KW-0547">Nucleotide-binding</keyword>
<evidence type="ECO:0000256" key="5">
    <source>
        <dbReference type="ARBA" id="ARBA00022741"/>
    </source>
</evidence>
<evidence type="ECO:0000256" key="3">
    <source>
        <dbReference type="ARBA" id="ARBA00011738"/>
    </source>
</evidence>
<feature type="compositionally biased region" description="Gly residues" evidence="15">
    <location>
        <begin position="58"/>
        <end position="75"/>
    </location>
</feature>
<name>A0AAQ3U3D8_PASNO</name>
<dbReference type="GO" id="GO:0005524">
    <property type="term" value="F:ATP binding"/>
    <property type="evidence" value="ECO:0007669"/>
    <property type="project" value="UniProtKB-KW"/>
</dbReference>
<keyword evidence="4" id="KW-0540">Nuclease</keyword>
<accession>A0AAQ3U3D8</accession>
<dbReference type="InterPro" id="IPR045261">
    <property type="entry name" value="MORC_ATPase"/>
</dbReference>
<dbReference type="EMBL" id="CP144751">
    <property type="protein sequence ID" value="WVZ84518.1"/>
    <property type="molecule type" value="Genomic_DNA"/>
</dbReference>
<keyword evidence="9" id="KW-0067">ATP-binding</keyword>
<evidence type="ECO:0000256" key="9">
    <source>
        <dbReference type="ARBA" id="ARBA00022840"/>
    </source>
</evidence>
<feature type="region of interest" description="Disordered" evidence="15">
    <location>
        <begin position="1"/>
        <end position="75"/>
    </location>
</feature>
<evidence type="ECO:0000256" key="13">
    <source>
        <dbReference type="ARBA" id="ARBA00023204"/>
    </source>
</evidence>
<dbReference type="InterPro" id="IPR041006">
    <property type="entry name" value="Morc_S5"/>
</dbReference>
<dbReference type="GO" id="GO:0006281">
    <property type="term" value="P:DNA repair"/>
    <property type="evidence" value="ECO:0007669"/>
    <property type="project" value="UniProtKB-KW"/>
</dbReference>
<keyword evidence="7" id="KW-0227">DNA damage</keyword>
<feature type="domain" description="Morc S5" evidence="16">
    <location>
        <begin position="601"/>
        <end position="640"/>
    </location>
</feature>
<evidence type="ECO:0000256" key="4">
    <source>
        <dbReference type="ARBA" id="ARBA00022722"/>
    </source>
</evidence>
<dbReference type="GO" id="GO:0031349">
    <property type="term" value="P:positive regulation of defense response"/>
    <property type="evidence" value="ECO:0007669"/>
    <property type="project" value="UniProtKB-ARBA"/>
</dbReference>
<dbReference type="AlphaFoldDB" id="A0AAQ3U3D8"/>
<evidence type="ECO:0000256" key="11">
    <source>
        <dbReference type="ARBA" id="ARBA00023054"/>
    </source>
</evidence>
<dbReference type="InterPro" id="IPR036890">
    <property type="entry name" value="HATPase_C_sf"/>
</dbReference>
<evidence type="ECO:0000259" key="16">
    <source>
        <dbReference type="Pfam" id="PF17942"/>
    </source>
</evidence>
<gene>
    <name evidence="17" type="ORF">U9M48_031546</name>
</gene>
<keyword evidence="6" id="KW-0255">Endonuclease</keyword>
<dbReference type="SUPFAM" id="SSF55874">
    <property type="entry name" value="ATPase domain of HSP90 chaperone/DNA topoisomerase II/histidine kinase"/>
    <property type="match status" value="1"/>
</dbReference>
<dbReference type="GO" id="GO:0004519">
    <property type="term" value="F:endonuclease activity"/>
    <property type="evidence" value="ECO:0007669"/>
    <property type="project" value="UniProtKB-KW"/>
</dbReference>
<proteinExistence type="inferred from homology"/>
<evidence type="ECO:0000256" key="6">
    <source>
        <dbReference type="ARBA" id="ARBA00022759"/>
    </source>
</evidence>
<comment type="subunit">
    <text evidence="3">Homodimer.</text>
</comment>
<keyword evidence="13" id="KW-0234">DNA repair</keyword>
<dbReference type="GO" id="GO:0031047">
    <property type="term" value="P:regulatory ncRNA-mediated gene silencing"/>
    <property type="evidence" value="ECO:0007669"/>
    <property type="project" value="UniProtKB-KW"/>
</dbReference>
<keyword evidence="14" id="KW-0539">Nucleus</keyword>
<keyword evidence="10" id="KW-0156">Chromatin regulator</keyword>
<feature type="compositionally biased region" description="Polar residues" evidence="15">
    <location>
        <begin position="1"/>
        <end position="10"/>
    </location>
</feature>
<dbReference type="GO" id="GO:0006325">
    <property type="term" value="P:chromatin organization"/>
    <property type="evidence" value="ECO:0007669"/>
    <property type="project" value="UniProtKB-KW"/>
</dbReference>
<dbReference type="PANTHER" id="PTHR23336:SF80">
    <property type="entry name" value="PROTEIN MICRORCHIDIA 7-LIKE"/>
    <property type="match status" value="1"/>
</dbReference>
<keyword evidence="11" id="KW-0175">Coiled coil</keyword>
<evidence type="ECO:0000256" key="1">
    <source>
        <dbReference type="ARBA" id="ARBA00004123"/>
    </source>
</evidence>
<comment type="subcellular location">
    <subcellularLocation>
        <location evidence="1">Nucleus</location>
    </subcellularLocation>
</comment>
<dbReference type="GO" id="GO:0016887">
    <property type="term" value="F:ATP hydrolysis activity"/>
    <property type="evidence" value="ECO:0007669"/>
    <property type="project" value="InterPro"/>
</dbReference>
<dbReference type="Pfam" id="PF17942">
    <property type="entry name" value="Morc6_S5"/>
    <property type="match status" value="2"/>
</dbReference>
<keyword evidence="8" id="KW-0378">Hydrolase</keyword>
<keyword evidence="12" id="KW-0943">RNA-mediated gene silencing</keyword>
<evidence type="ECO:0000313" key="17">
    <source>
        <dbReference type="EMBL" id="WVZ84518.1"/>
    </source>
</evidence>